<dbReference type="PROSITE" id="PS50104">
    <property type="entry name" value="TIR"/>
    <property type="match status" value="1"/>
</dbReference>
<dbReference type="SMART" id="SM00367">
    <property type="entry name" value="LRR_CC"/>
    <property type="match status" value="4"/>
</dbReference>
<dbReference type="InterPro" id="IPR032675">
    <property type="entry name" value="LRR_dom_sf"/>
</dbReference>
<evidence type="ECO:0000313" key="7">
    <source>
        <dbReference type="EnsemblPlants" id="KRH45798"/>
    </source>
</evidence>
<dbReference type="EnsemblPlants" id="KRH45798">
    <property type="protein sequence ID" value="KRH45798"/>
    <property type="gene ID" value="GLYMA_08G293600"/>
</dbReference>
<dbReference type="Pfam" id="PF23598">
    <property type="entry name" value="LRR_14"/>
    <property type="match status" value="3"/>
</dbReference>
<dbReference type="GO" id="GO:0007165">
    <property type="term" value="P:signal transduction"/>
    <property type="evidence" value="ECO:0007669"/>
    <property type="project" value="InterPro"/>
</dbReference>
<gene>
    <name evidence="7" type="primary">LOC100786934</name>
    <name evidence="6" type="ORF">GLYMA_08G293600</name>
</gene>
<dbReference type="InterPro" id="IPR002182">
    <property type="entry name" value="NB-ARC"/>
</dbReference>
<reference evidence="6 7" key="1">
    <citation type="journal article" date="2010" name="Nature">
        <title>Genome sequence of the palaeopolyploid soybean.</title>
        <authorList>
            <person name="Schmutz J."/>
            <person name="Cannon S.B."/>
            <person name="Schlueter J."/>
            <person name="Ma J."/>
            <person name="Mitros T."/>
            <person name="Nelson W."/>
            <person name="Hyten D.L."/>
            <person name="Song Q."/>
            <person name="Thelen J.J."/>
            <person name="Cheng J."/>
            <person name="Xu D."/>
            <person name="Hellsten U."/>
            <person name="May G.D."/>
            <person name="Yu Y."/>
            <person name="Sakurai T."/>
            <person name="Umezawa T."/>
            <person name="Bhattacharyya M.K."/>
            <person name="Sandhu D."/>
            <person name="Valliyodan B."/>
            <person name="Lindquist E."/>
            <person name="Peto M."/>
            <person name="Grant D."/>
            <person name="Shu S."/>
            <person name="Goodstein D."/>
            <person name="Barry K."/>
            <person name="Futrell-Griggs M."/>
            <person name="Abernathy B."/>
            <person name="Du J."/>
            <person name="Tian Z."/>
            <person name="Zhu L."/>
            <person name="Gill N."/>
            <person name="Joshi T."/>
            <person name="Libault M."/>
            <person name="Sethuraman A."/>
            <person name="Zhang X.-C."/>
            <person name="Shinozaki K."/>
            <person name="Nguyen H.T."/>
            <person name="Wing R.A."/>
            <person name="Cregan P."/>
            <person name="Specht J."/>
            <person name="Grimwood J."/>
            <person name="Rokhsar D."/>
            <person name="Stacey G."/>
            <person name="Shoemaker R.C."/>
            <person name="Jackson S.A."/>
        </authorList>
    </citation>
    <scope>NUCLEOTIDE SEQUENCE [LARGE SCALE GENOMIC DNA]</scope>
    <source>
        <strain evidence="7">cv. Williams 82</strain>
        <tissue evidence="6">Callus</tissue>
    </source>
</reference>
<keyword evidence="8" id="KW-1185">Reference proteome</keyword>
<dbReference type="InterPro" id="IPR003591">
    <property type="entry name" value="Leu-rich_rpt_typical-subtyp"/>
</dbReference>
<feature type="transmembrane region" description="Helical" evidence="4">
    <location>
        <begin position="1403"/>
        <end position="1424"/>
    </location>
</feature>
<proteinExistence type="predicted"/>
<organism evidence="7">
    <name type="scientific">Glycine max</name>
    <name type="common">Soybean</name>
    <name type="synonym">Glycine hispida</name>
    <dbReference type="NCBI Taxonomy" id="3847"/>
    <lineage>
        <taxon>Eukaryota</taxon>
        <taxon>Viridiplantae</taxon>
        <taxon>Streptophyta</taxon>
        <taxon>Embryophyta</taxon>
        <taxon>Tracheophyta</taxon>
        <taxon>Spermatophyta</taxon>
        <taxon>Magnoliopsida</taxon>
        <taxon>eudicotyledons</taxon>
        <taxon>Gunneridae</taxon>
        <taxon>Pentapetalae</taxon>
        <taxon>rosids</taxon>
        <taxon>fabids</taxon>
        <taxon>Fabales</taxon>
        <taxon>Fabaceae</taxon>
        <taxon>Papilionoideae</taxon>
        <taxon>50 kb inversion clade</taxon>
        <taxon>NPAAA clade</taxon>
        <taxon>indigoferoid/millettioid clade</taxon>
        <taxon>Phaseoleae</taxon>
        <taxon>Glycine</taxon>
        <taxon>Glycine subgen. Soja</taxon>
    </lineage>
</organism>
<keyword evidence="4" id="KW-0472">Membrane</keyword>
<evidence type="ECO:0000256" key="4">
    <source>
        <dbReference type="SAM" id="Phobius"/>
    </source>
</evidence>
<dbReference type="Proteomes" id="UP000008827">
    <property type="component" value="Chromosome 8"/>
</dbReference>
<dbReference type="SUPFAM" id="SSF52200">
    <property type="entry name" value="Toll/Interleukin receptor TIR domain"/>
    <property type="match status" value="1"/>
</dbReference>
<dbReference type="PANTHER" id="PTHR11017:SF385">
    <property type="entry name" value="DISEASE RESISTANCE PROTEIN (TIR-NBS-LRR CLASS)-RELATED"/>
    <property type="match status" value="1"/>
</dbReference>
<protein>
    <recommendedName>
        <fullName evidence="5">TIR domain-containing protein</fullName>
    </recommendedName>
</protein>
<dbReference type="InterPro" id="IPR044974">
    <property type="entry name" value="Disease_R_plants"/>
</dbReference>
<evidence type="ECO:0000256" key="1">
    <source>
        <dbReference type="ARBA" id="ARBA00022614"/>
    </source>
</evidence>
<dbReference type="SMART" id="SM00255">
    <property type="entry name" value="TIR"/>
    <property type="match status" value="1"/>
</dbReference>
<dbReference type="HOGENOM" id="CLU_001561_0_2_1"/>
<dbReference type="GO" id="GO:0043531">
    <property type="term" value="F:ADP binding"/>
    <property type="evidence" value="ECO:0007669"/>
    <property type="project" value="InterPro"/>
</dbReference>
<dbReference type="eggNOG" id="ENOG502QQJE">
    <property type="taxonomic scope" value="Eukaryota"/>
</dbReference>
<dbReference type="RefSeq" id="XP_006585989.1">
    <property type="nucleotide sequence ID" value="XM_006585926.4"/>
</dbReference>
<keyword evidence="4" id="KW-1133">Transmembrane helix</keyword>
<dbReference type="InterPro" id="IPR035897">
    <property type="entry name" value="Toll_tir_struct_dom_sf"/>
</dbReference>
<dbReference type="SUPFAM" id="SSF52058">
    <property type="entry name" value="L domain-like"/>
    <property type="match status" value="2"/>
</dbReference>
<evidence type="ECO:0000256" key="2">
    <source>
        <dbReference type="ARBA" id="ARBA00022737"/>
    </source>
</evidence>
<dbReference type="OrthoDB" id="2018313at2759"/>
<dbReference type="ExpressionAtlas" id="K7L9P4">
    <property type="expression patterns" value="baseline and differential"/>
</dbReference>
<keyword evidence="1" id="KW-0433">Leucine-rich repeat</keyword>
<dbReference type="Gene3D" id="3.40.50.10140">
    <property type="entry name" value="Toll/interleukin-1 receptor homology (TIR) domain"/>
    <property type="match status" value="1"/>
</dbReference>
<dbReference type="Pfam" id="PF01582">
    <property type="entry name" value="TIR"/>
    <property type="match status" value="1"/>
</dbReference>
<evidence type="ECO:0000313" key="6">
    <source>
        <dbReference type="EMBL" id="KRH45798.1"/>
    </source>
</evidence>
<dbReference type="Gene3D" id="1.10.8.430">
    <property type="entry name" value="Helical domain of apoptotic protease-activating factors"/>
    <property type="match status" value="1"/>
</dbReference>
<dbReference type="InterPro" id="IPR006553">
    <property type="entry name" value="Leu-rich_rpt_Cys-con_subtyp"/>
</dbReference>
<feature type="domain" description="TIR" evidence="5">
    <location>
        <begin position="21"/>
        <end position="181"/>
    </location>
</feature>
<dbReference type="Gene3D" id="3.80.10.10">
    <property type="entry name" value="Ribonuclease Inhibitor"/>
    <property type="match status" value="4"/>
</dbReference>
<dbReference type="EMBL" id="CM000841">
    <property type="protein sequence ID" value="KRH45798.1"/>
    <property type="molecule type" value="Genomic_DNA"/>
</dbReference>
<reference evidence="7" key="2">
    <citation type="submission" date="2018-02" db="UniProtKB">
        <authorList>
            <consortium name="EnsemblPlants"/>
        </authorList>
    </citation>
    <scope>IDENTIFICATION</scope>
    <source>
        <strain evidence="7">Williams 82</strain>
    </source>
</reference>
<dbReference type="GeneID" id="100786934"/>
<dbReference type="Pfam" id="PF23282">
    <property type="entry name" value="WHD_ROQ1"/>
    <property type="match status" value="1"/>
</dbReference>
<evidence type="ECO:0000256" key="3">
    <source>
        <dbReference type="ARBA" id="ARBA00022821"/>
    </source>
</evidence>
<keyword evidence="3" id="KW-0611">Plant defense</keyword>
<dbReference type="KEGG" id="gmx:100786934"/>
<dbReference type="AlphaFoldDB" id="K7L9P4"/>
<dbReference type="PANTHER" id="PTHR11017">
    <property type="entry name" value="LEUCINE-RICH REPEAT-CONTAINING PROTEIN"/>
    <property type="match status" value="1"/>
</dbReference>
<dbReference type="PaxDb" id="3847-GLYMA08G40501.1"/>
<dbReference type="Gramene" id="KRH45798">
    <property type="protein sequence ID" value="KRH45798"/>
    <property type="gene ID" value="GLYMA_08G293600"/>
</dbReference>
<dbReference type="SMART" id="SM00369">
    <property type="entry name" value="LRR_TYP"/>
    <property type="match status" value="7"/>
</dbReference>
<reference evidence="6" key="3">
    <citation type="submission" date="2018-07" db="EMBL/GenBank/DDBJ databases">
        <title>WGS assembly of Glycine max.</title>
        <authorList>
            <person name="Schmutz J."/>
            <person name="Cannon S."/>
            <person name="Schlueter J."/>
            <person name="Ma J."/>
            <person name="Mitros T."/>
            <person name="Nelson W."/>
            <person name="Hyten D."/>
            <person name="Song Q."/>
            <person name="Thelen J."/>
            <person name="Cheng J."/>
            <person name="Xu D."/>
            <person name="Hellsten U."/>
            <person name="May G."/>
            <person name="Yu Y."/>
            <person name="Sakurai T."/>
            <person name="Umezawa T."/>
            <person name="Bhattacharyya M."/>
            <person name="Sandhu D."/>
            <person name="Valliyodan B."/>
            <person name="Lindquist E."/>
            <person name="Peto M."/>
            <person name="Grant D."/>
            <person name="Shu S."/>
            <person name="Goodstein D."/>
            <person name="Barry K."/>
            <person name="Futrell-Griggs M."/>
            <person name="Abernathy B."/>
            <person name="Du J."/>
            <person name="Tian Z."/>
            <person name="Zhu L."/>
            <person name="Gill N."/>
            <person name="Joshi T."/>
            <person name="Libault M."/>
            <person name="Sethuraman A."/>
            <person name="Zhang X."/>
            <person name="Shinozaki K."/>
            <person name="Nguyen H."/>
            <person name="Wing R."/>
            <person name="Cregan P."/>
            <person name="Specht J."/>
            <person name="Grimwood J."/>
            <person name="Rokhsar D."/>
            <person name="Stacey G."/>
            <person name="Shoemaker R."/>
            <person name="Jackson S."/>
        </authorList>
    </citation>
    <scope>NUCLEOTIDE SEQUENCE</scope>
    <source>
        <tissue evidence="6">Callus</tissue>
    </source>
</reference>
<name>K7L9P4_SOYBN</name>
<dbReference type="PRINTS" id="PR00364">
    <property type="entry name" value="DISEASERSIST"/>
</dbReference>
<keyword evidence="4" id="KW-0812">Transmembrane</keyword>
<evidence type="ECO:0000313" key="8">
    <source>
        <dbReference type="Proteomes" id="UP000008827"/>
    </source>
</evidence>
<sequence length="1430" mass="162537">MPYKSPPESDVTAPTPGAFRLRWDVFLSFRGIDTRDTITKGLYSSLEARGVRVFLDDVGLERGEEIKQGLMEAIDDSAAFIVIISESYATSHWCLEELTKICDTGRLVLPVFYRVDPSHVRDQKGPFEAGFVEHERRFGKNEVSMWREAFNKLGGVSGWPFNDSEEDTLIRLLVQRIMKELSNTPLGAPKFAVGLDERVEKLMKVLQVQSNGVKVLGLYGMGGVGKTTLAKALFNNLLNHFEHRCFISNVREVSSKQDGLVSLRTKIIEDLFPEPGSPTIISDHVKARENRVLLVLDDVDDVKQLDALIGKREWFYDGSRVIITTRDTVLIKNHVNELYEVEELNFDEALELFSNHALRRNKPPENFLNLSKKIVSLTGRMPLALEVFGSFLFDKRRVEEWEDAVEKLRQIRPKHLQDVLKISYDALDEEEKCIFLDMACLFVQMGMKRDDVIDVLRGCGFRGEIAITVLVQKCLIKITDEDNTLWMHDQIRDMGRQIVVDESIVDPGKRSRLWDRAEIMSVLKGHMGTRCIQGIVLDFEEDRFYRSKAESGFSTNLQWRSSLRNVLGGIIEQCLCLKNYLHPQAEENKEVILHTKSFEPMVNLRQLQINNRRLEGKFLPAELKWLQWQGCPLKHMPLKSWPRELAVLDLKNSKKIETLWGWNDYKQVPRNLMVLNLSYCIELTAIPDLSGCRRLEKIDLENCINLTNIHDSIGSLSTLRSLKLTRCSSLINLPIDVSGLKQLESLFLSGCTKLKSLPENIGILKSLKALHADGTAITELPRSIFRLTKLERLVLEGCKHLRRLPSSIGHLCSLKELSLYQSGLEELPDSIGSLNNLERLNLMWCESLTVIPDSIGSLISLTQLFFNSTKIKELPSTIGSLYYLRELSVGNCKFLSKLPNSIKTLASVVELQLDGTTITDLPDEIGEMKLLRKLEMMNCKNLEYLPESIGHLAFLTTLNMFNGNIRELPESIGWLENLVTLRLNKCKMLSKLPASIGNLKSLYHFFMEETCVASLPESFGRLSSLRTLRIAKRPNLNTNENSFLAEPEENHNSFVLTPSFCNLTLLTELDARSWRISGKIPDEFEKLSQLETLKLGMNDFQKLPSSLKGLSILKVLSLPNCTQLISLPSLPSSLIELNVENCYALETIHDMSNLESLKELKLTNCVKVRDIPGLEGLKSLRRLYLSGCVACSSQIRKRLSKVVLKNLQNLSMPGGKLPEWFSGQTVCFSKPKNLELKGVIVGVVLSINHNINIGIPNMQREHMPGVLDVQANVLKQGKTLFSTVLNICGVPRTDEEHIHLCRFHDYHQLIAILKDGDTFCVSKRNPPFDKGLELKQCGVHLIFEGDDDYDGGEESLDKDLQSVSEKLANFFKTYEDESVRNQNELEMMGQEPRSFLVTLRSNFIFLFLIGLFFSLCYIYVLVLLRRDRYI</sequence>
<dbReference type="InterPro" id="IPR055414">
    <property type="entry name" value="LRR_R13L4/SHOC2-like"/>
</dbReference>
<dbReference type="SMR" id="K7L9P4"/>
<dbReference type="Pfam" id="PF00931">
    <property type="entry name" value="NB-ARC"/>
    <property type="match status" value="1"/>
</dbReference>
<dbReference type="Gene3D" id="3.40.50.300">
    <property type="entry name" value="P-loop containing nucleotide triphosphate hydrolases"/>
    <property type="match status" value="1"/>
</dbReference>
<dbReference type="InterPro" id="IPR027417">
    <property type="entry name" value="P-loop_NTPase"/>
</dbReference>
<evidence type="ECO:0000259" key="5">
    <source>
        <dbReference type="PROSITE" id="PS50104"/>
    </source>
</evidence>
<dbReference type="InterPro" id="IPR000157">
    <property type="entry name" value="TIR_dom"/>
</dbReference>
<dbReference type="GO" id="GO:0006952">
    <property type="term" value="P:defense response"/>
    <property type="evidence" value="ECO:0007669"/>
    <property type="project" value="UniProtKB-KW"/>
</dbReference>
<dbReference type="InterPro" id="IPR058192">
    <property type="entry name" value="WHD_ROQ1-like"/>
</dbReference>
<dbReference type="SUPFAM" id="SSF52540">
    <property type="entry name" value="P-loop containing nucleoside triphosphate hydrolases"/>
    <property type="match status" value="1"/>
</dbReference>
<dbReference type="InterPro" id="IPR042197">
    <property type="entry name" value="Apaf_helical"/>
</dbReference>
<dbReference type="GO" id="GO:0051707">
    <property type="term" value="P:response to other organism"/>
    <property type="evidence" value="ECO:0007669"/>
    <property type="project" value="UniProtKB-ARBA"/>
</dbReference>
<keyword evidence="2" id="KW-0677">Repeat</keyword>
<accession>K7L9P4</accession>